<sequence>MDKIFKEVPVRKLFKDCLMMAKYVGKKQGNEKVLLNMVRTQFKMNMAELDDDKVKEQKEAAVRALHNVYLVEADRYVRGKPSGGQPKP</sequence>
<name>A0A7S0VE14_9CHLO</name>
<gene>
    <name evidence="1" type="ORF">PPAR00522_LOCUS15261</name>
</gene>
<dbReference type="CDD" id="cd20251">
    <property type="entry name" value="Complex1_LYR_SF"/>
    <property type="match status" value="1"/>
</dbReference>
<accession>A0A7S0VE14</accession>
<dbReference type="PANTHER" id="PTHR47579:SF3">
    <property type="entry name" value="COMPLEX 1 LYR PROTEIN DOMAIN-CONTAINING PROTEIN"/>
    <property type="match status" value="1"/>
</dbReference>
<dbReference type="AlphaFoldDB" id="A0A7S0VE14"/>
<dbReference type="EMBL" id="HBFM01023581">
    <property type="protein sequence ID" value="CAD8781097.1"/>
    <property type="molecule type" value="Transcribed_RNA"/>
</dbReference>
<organism evidence="1">
    <name type="scientific">Polytomella parva</name>
    <dbReference type="NCBI Taxonomy" id="51329"/>
    <lineage>
        <taxon>Eukaryota</taxon>
        <taxon>Viridiplantae</taxon>
        <taxon>Chlorophyta</taxon>
        <taxon>core chlorophytes</taxon>
        <taxon>Chlorophyceae</taxon>
        <taxon>CS clade</taxon>
        <taxon>Chlamydomonadales</taxon>
        <taxon>Chlamydomonadaceae</taxon>
        <taxon>Polytomella</taxon>
    </lineage>
</organism>
<protein>
    <submittedName>
        <fullName evidence="1">Uncharacterized protein</fullName>
    </submittedName>
</protein>
<proteinExistence type="predicted"/>
<dbReference type="PANTHER" id="PTHR47579">
    <property type="entry name" value="COMPLEX 1 LYR PROTEIN"/>
    <property type="match status" value="1"/>
</dbReference>
<reference evidence="1" key="1">
    <citation type="submission" date="2021-01" db="EMBL/GenBank/DDBJ databases">
        <authorList>
            <person name="Corre E."/>
            <person name="Pelletier E."/>
            <person name="Niang G."/>
            <person name="Scheremetjew M."/>
            <person name="Finn R."/>
            <person name="Kale V."/>
            <person name="Holt S."/>
            <person name="Cochrane G."/>
            <person name="Meng A."/>
            <person name="Brown T."/>
            <person name="Cohen L."/>
        </authorList>
    </citation>
    <scope>NUCLEOTIDE SEQUENCE</scope>
    <source>
        <strain evidence="1">SAG 63-3</strain>
    </source>
</reference>
<evidence type="ECO:0000313" key="1">
    <source>
        <dbReference type="EMBL" id="CAD8781097.1"/>
    </source>
</evidence>